<dbReference type="EMBL" id="LZEY01000014">
    <property type="protein sequence ID" value="OBU10449.1"/>
    <property type="molecule type" value="Genomic_DNA"/>
</dbReference>
<comment type="caution">
    <text evidence="2">The sequence shown here is derived from an EMBL/GenBank/DDBJ whole genome shotgun (WGS) entry which is preliminary data.</text>
</comment>
<protein>
    <submittedName>
        <fullName evidence="2">DNA transfer protein</fullName>
    </submittedName>
</protein>
<dbReference type="InterPro" id="IPR031619">
    <property type="entry name" value="Inj_translocase"/>
</dbReference>
<sequence length="465" mass="49319">MATWNQGVNSGGLLAGIGQSNINAPQAGDVNATLGMIRENNERHRGGANNVGLQALQGLQGISELYKADQQAQRQQEFFQKYGTARAAGDTASMRQLFAEFPEMNEQIGKGMEGISADTRESLGNVAANFRMAVNAGTGDQFVAKNATELMRLGIDPKEAQRLAKADPKGAVELADTIGMSALTPEKYFDVIGDKENRKVTMRGQDITADGNRLSAETARRGQDISSATARRGQDISASTTRRGQDMTMQRSMASGGGEGERTVQLSDGRTVSISGKLHGAGSNAFYEGIDDNGNTVRVPAGVIAAPSSSSASATNYAMKKDIDAIINVNPDQLSFMTGITGGSGSPALGADYGSRFSGKEERQLYNSAQRIQGRMQNQGVAAARDMGASGINTVAEAKMYFQGMPQVDYSSPEAAQQSVRDIQEYTNNYNQQYNVDVGGGGKQGGQPKQQATQPQSGYSSLWGD</sequence>
<evidence type="ECO:0000313" key="2">
    <source>
        <dbReference type="EMBL" id="OBU10449.1"/>
    </source>
</evidence>
<evidence type="ECO:0000313" key="3">
    <source>
        <dbReference type="Proteomes" id="UP000092377"/>
    </source>
</evidence>
<organism evidence="2 3">
    <name type="scientific">Morganella psychrotolerans</name>
    <dbReference type="NCBI Taxonomy" id="368603"/>
    <lineage>
        <taxon>Bacteria</taxon>
        <taxon>Pseudomonadati</taxon>
        <taxon>Pseudomonadota</taxon>
        <taxon>Gammaproteobacteria</taxon>
        <taxon>Enterobacterales</taxon>
        <taxon>Morganellaceae</taxon>
        <taxon>Morganella</taxon>
    </lineage>
</organism>
<feature type="region of interest" description="Disordered" evidence="1">
    <location>
        <begin position="433"/>
        <end position="465"/>
    </location>
</feature>
<dbReference type="Pfam" id="PF16928">
    <property type="entry name" value="Inj_translocase"/>
    <property type="match status" value="1"/>
</dbReference>
<name>A0A1B8HM05_9GAMM</name>
<feature type="region of interest" description="Disordered" evidence="1">
    <location>
        <begin position="203"/>
        <end position="264"/>
    </location>
</feature>
<feature type="compositionally biased region" description="Low complexity" evidence="1">
    <location>
        <begin position="446"/>
        <end position="456"/>
    </location>
</feature>
<dbReference type="RefSeq" id="WP_067401723.1">
    <property type="nucleotide sequence ID" value="NZ_LZEY01000014.1"/>
</dbReference>
<gene>
    <name evidence="2" type="ORF">AYY18_18475</name>
</gene>
<keyword evidence="3" id="KW-1185">Reference proteome</keyword>
<feature type="compositionally biased region" description="Polar residues" evidence="1">
    <location>
        <begin position="236"/>
        <end position="253"/>
    </location>
</feature>
<dbReference type="Proteomes" id="UP000092377">
    <property type="component" value="Unassembled WGS sequence"/>
</dbReference>
<dbReference type="AlphaFoldDB" id="A0A1B8HM05"/>
<proteinExistence type="predicted"/>
<dbReference type="OrthoDB" id="6481174at2"/>
<accession>A0A1B8HM05</accession>
<evidence type="ECO:0000256" key="1">
    <source>
        <dbReference type="SAM" id="MobiDB-lite"/>
    </source>
</evidence>
<reference evidence="3" key="1">
    <citation type="submission" date="2016-06" db="EMBL/GenBank/DDBJ databases">
        <authorList>
            <person name="Butler K."/>
        </authorList>
    </citation>
    <scope>NUCLEOTIDE SEQUENCE [LARGE SCALE GENOMIC DNA]</scope>
    <source>
        <strain evidence="3">GCSL-Mp20</strain>
    </source>
</reference>